<organism evidence="3 4">
    <name type="scientific">Mycoemilia scoparia</name>
    <dbReference type="NCBI Taxonomy" id="417184"/>
    <lineage>
        <taxon>Eukaryota</taxon>
        <taxon>Fungi</taxon>
        <taxon>Fungi incertae sedis</taxon>
        <taxon>Zoopagomycota</taxon>
        <taxon>Kickxellomycotina</taxon>
        <taxon>Kickxellomycetes</taxon>
        <taxon>Kickxellales</taxon>
        <taxon>Kickxellaceae</taxon>
        <taxon>Mycoemilia</taxon>
    </lineage>
</organism>
<dbReference type="GO" id="GO:0030692">
    <property type="term" value="C:Noc4p-Nop14p complex"/>
    <property type="evidence" value="ECO:0007669"/>
    <property type="project" value="TreeGrafter"/>
</dbReference>
<feature type="domain" description="CCAAT-binding factor" evidence="2">
    <location>
        <begin position="330"/>
        <end position="491"/>
    </location>
</feature>
<dbReference type="PANTHER" id="PTHR12455">
    <property type="entry name" value="NUCLEOLAR COMPLEX PROTEIN 4"/>
    <property type="match status" value="1"/>
</dbReference>
<gene>
    <name evidence="3" type="primary">NOC4</name>
    <name evidence="3" type="ORF">H4219_000845</name>
</gene>
<evidence type="ECO:0000256" key="1">
    <source>
        <dbReference type="ARBA" id="ARBA00007797"/>
    </source>
</evidence>
<proteinExistence type="inferred from homology"/>
<name>A0A9W8A204_9FUNG</name>
<dbReference type="InterPro" id="IPR005612">
    <property type="entry name" value="CCAAT-binding_factor"/>
</dbReference>
<dbReference type="AlphaFoldDB" id="A0A9W8A204"/>
<sequence length="553" mass="63562">MPATKRKLSALQKEEVGEKVKQIREWERKVRDSTKNSNDLLNIIKEAKGEIPDVVYPAIHALSRIFSKFLDEDKMKKPKEKRNTDNEDSAVTDPQAEFSIWLRANYKEYVGILFSLFNHPEATMQTAALKLLLLLVQKESAFQSRADNSYNFENMLYMQIIQAILQSPKASDLLLRTFVDSYLTEYDDLRFYFYRSLGRIVVSDNLATKNKDKSKALSKILTQEEKDAQTRNLYQLMMGIRSFPGEDFTPSLFWVTPHKDSNKSGNVFQGAFYRKSFSDAWLVLMGLPLSNEMYKQILLVLHKRILPYMPDPTLLMDFLTDSYNAGGPISLLALNGLFTLIVDHNLNYPEFYTKLYALFDRNLLHVKYRARFFRLAQVFLSSTHLPAYLVAAFIKRMARIALSAPPSGIAIIIPFIYNLLKSHPTCMVLIHKLSQDSPASTESPFDLPSKPFVDPYDEDEKDPAKCKAIDSSLWEIETLQNHYYANIANLAKMFNEPFRRPLYDLEEFLDHNYSTLFDEDTCRKLKKAPALAATGPVSLFRSGDACHDIVEFS</sequence>
<dbReference type="InterPro" id="IPR027193">
    <property type="entry name" value="Noc4"/>
</dbReference>
<accession>A0A9W8A204</accession>
<protein>
    <submittedName>
        <fullName evidence="3">Maturation and nuclear export of 40S ribosomal subunits interacting protein</fullName>
    </submittedName>
</protein>
<dbReference type="OrthoDB" id="10263185at2759"/>
<dbReference type="GO" id="GO:0042254">
    <property type="term" value="P:ribosome biogenesis"/>
    <property type="evidence" value="ECO:0007669"/>
    <property type="project" value="InterPro"/>
</dbReference>
<dbReference type="EMBL" id="JANBPU010000006">
    <property type="protein sequence ID" value="KAJ1921246.1"/>
    <property type="molecule type" value="Genomic_DNA"/>
</dbReference>
<dbReference type="GO" id="GO:0032040">
    <property type="term" value="C:small-subunit processome"/>
    <property type="evidence" value="ECO:0007669"/>
    <property type="project" value="TreeGrafter"/>
</dbReference>
<dbReference type="PANTHER" id="PTHR12455:SF0">
    <property type="entry name" value="NUCLEOLAR COMPLEX PROTEIN 4 HOMOLOG"/>
    <property type="match status" value="1"/>
</dbReference>
<dbReference type="Pfam" id="PF03914">
    <property type="entry name" value="CBF"/>
    <property type="match status" value="1"/>
</dbReference>
<evidence type="ECO:0000313" key="4">
    <source>
        <dbReference type="Proteomes" id="UP001150538"/>
    </source>
</evidence>
<reference evidence="3" key="1">
    <citation type="submission" date="2022-07" db="EMBL/GenBank/DDBJ databases">
        <title>Phylogenomic reconstructions and comparative analyses of Kickxellomycotina fungi.</title>
        <authorList>
            <person name="Reynolds N.K."/>
            <person name="Stajich J.E."/>
            <person name="Barry K."/>
            <person name="Grigoriev I.V."/>
            <person name="Crous P."/>
            <person name="Smith M.E."/>
        </authorList>
    </citation>
    <scope>NUCLEOTIDE SEQUENCE</scope>
    <source>
        <strain evidence="3">NBRC 100468</strain>
    </source>
</reference>
<keyword evidence="4" id="KW-1185">Reference proteome</keyword>
<dbReference type="Proteomes" id="UP001150538">
    <property type="component" value="Unassembled WGS sequence"/>
</dbReference>
<comment type="similarity">
    <text evidence="1">Belongs to the CBF/MAK21 family.</text>
</comment>
<comment type="caution">
    <text evidence="3">The sequence shown here is derived from an EMBL/GenBank/DDBJ whole genome shotgun (WGS) entry which is preliminary data.</text>
</comment>
<evidence type="ECO:0000259" key="2">
    <source>
        <dbReference type="Pfam" id="PF03914"/>
    </source>
</evidence>
<evidence type="ECO:0000313" key="3">
    <source>
        <dbReference type="EMBL" id="KAJ1921246.1"/>
    </source>
</evidence>